<dbReference type="AlphaFoldDB" id="A0A7X9S0N5"/>
<dbReference type="PRINTS" id="PR00032">
    <property type="entry name" value="HTHARAC"/>
</dbReference>
<keyword evidence="2" id="KW-0238">DNA-binding</keyword>
<sequence length="323" mass="37941">MNIHFLNGQYTEKALEEYISTFDEFKINRNHYWGKSEDGEFNYWLFDEFGELLSSVMYEIKTSKPVRLFDIYEKEKGFLLSFVIDSNVSYNNKSIGSGFSEGAVLFNSNQKITLDVDENRTYKGITCHLSYELMRKTGRENFDELKDLVVNQNHFALFESMTYEMEQCLRELFALQTEKVGRYGFSSAKILELISHFFVQLYTHRTGHKKFDLTEKETIAIFNIKSKIMEDLMHPPTIEALSIDYGVSIPKLRKDFKNVFGLSPHQFIIRERLYEARRKVIQTKDSMTEIADLLGFTDSSHFTKLYKKEFGVTPLNDRKEHHS</sequence>
<evidence type="ECO:0000259" key="4">
    <source>
        <dbReference type="PROSITE" id="PS01124"/>
    </source>
</evidence>
<evidence type="ECO:0000256" key="1">
    <source>
        <dbReference type="ARBA" id="ARBA00023015"/>
    </source>
</evidence>
<keyword evidence="3" id="KW-0804">Transcription</keyword>
<dbReference type="Gene3D" id="1.10.10.60">
    <property type="entry name" value="Homeodomain-like"/>
    <property type="match status" value="1"/>
</dbReference>
<accession>A0A7X9S0N5</accession>
<dbReference type="PANTHER" id="PTHR47893:SF1">
    <property type="entry name" value="REGULATORY PROTEIN PCHR"/>
    <property type="match status" value="1"/>
</dbReference>
<feature type="domain" description="HTH araC/xylS-type" evidence="4">
    <location>
        <begin position="222"/>
        <end position="320"/>
    </location>
</feature>
<gene>
    <name evidence="5" type="ORF">HHU12_28765</name>
</gene>
<dbReference type="Proteomes" id="UP000576082">
    <property type="component" value="Unassembled WGS sequence"/>
</dbReference>
<evidence type="ECO:0000313" key="6">
    <source>
        <dbReference type="Proteomes" id="UP000576082"/>
    </source>
</evidence>
<dbReference type="InterPro" id="IPR018060">
    <property type="entry name" value="HTH_AraC"/>
</dbReference>
<dbReference type="RefSeq" id="WP_169660190.1">
    <property type="nucleotide sequence ID" value="NZ_JABANE010000126.1"/>
</dbReference>
<dbReference type="PROSITE" id="PS00041">
    <property type="entry name" value="HTH_ARAC_FAMILY_1"/>
    <property type="match status" value="1"/>
</dbReference>
<dbReference type="GO" id="GO:0043565">
    <property type="term" value="F:sequence-specific DNA binding"/>
    <property type="evidence" value="ECO:0007669"/>
    <property type="project" value="InterPro"/>
</dbReference>
<dbReference type="InterPro" id="IPR009057">
    <property type="entry name" value="Homeodomain-like_sf"/>
</dbReference>
<evidence type="ECO:0000256" key="3">
    <source>
        <dbReference type="ARBA" id="ARBA00023163"/>
    </source>
</evidence>
<comment type="caution">
    <text evidence="5">The sequence shown here is derived from an EMBL/GenBank/DDBJ whole genome shotgun (WGS) entry which is preliminary data.</text>
</comment>
<evidence type="ECO:0000313" key="5">
    <source>
        <dbReference type="EMBL" id="NME71992.1"/>
    </source>
</evidence>
<dbReference type="PANTHER" id="PTHR47893">
    <property type="entry name" value="REGULATORY PROTEIN PCHR"/>
    <property type="match status" value="1"/>
</dbReference>
<keyword evidence="1" id="KW-0805">Transcription regulation</keyword>
<organism evidence="5 6">
    <name type="scientific">Flammeovirga aprica JL-4</name>
    <dbReference type="NCBI Taxonomy" id="694437"/>
    <lineage>
        <taxon>Bacteria</taxon>
        <taxon>Pseudomonadati</taxon>
        <taxon>Bacteroidota</taxon>
        <taxon>Cytophagia</taxon>
        <taxon>Cytophagales</taxon>
        <taxon>Flammeovirgaceae</taxon>
        <taxon>Flammeovirga</taxon>
    </lineage>
</organism>
<dbReference type="InterPro" id="IPR020449">
    <property type="entry name" value="Tscrpt_reg_AraC-type_HTH"/>
</dbReference>
<keyword evidence="6" id="KW-1185">Reference proteome</keyword>
<dbReference type="Pfam" id="PF12833">
    <property type="entry name" value="HTH_18"/>
    <property type="match status" value="1"/>
</dbReference>
<dbReference type="EMBL" id="JABANE010000126">
    <property type="protein sequence ID" value="NME71992.1"/>
    <property type="molecule type" value="Genomic_DNA"/>
</dbReference>
<dbReference type="SMART" id="SM00342">
    <property type="entry name" value="HTH_ARAC"/>
    <property type="match status" value="1"/>
</dbReference>
<dbReference type="InterPro" id="IPR018062">
    <property type="entry name" value="HTH_AraC-typ_CS"/>
</dbReference>
<proteinExistence type="predicted"/>
<dbReference type="PROSITE" id="PS01124">
    <property type="entry name" value="HTH_ARAC_FAMILY_2"/>
    <property type="match status" value="1"/>
</dbReference>
<reference evidence="5 6" key="1">
    <citation type="submission" date="2020-04" db="EMBL/GenBank/DDBJ databases">
        <title>Flammeovirga sp. SR4, a novel species isolated from seawater.</title>
        <authorList>
            <person name="Wang X."/>
        </authorList>
    </citation>
    <scope>NUCLEOTIDE SEQUENCE [LARGE SCALE GENOMIC DNA]</scope>
    <source>
        <strain evidence="5 6">ATCC 23126</strain>
    </source>
</reference>
<name>A0A7X9S0N5_9BACT</name>
<evidence type="ECO:0000256" key="2">
    <source>
        <dbReference type="ARBA" id="ARBA00023125"/>
    </source>
</evidence>
<dbReference type="InterPro" id="IPR053142">
    <property type="entry name" value="PchR_regulatory_protein"/>
</dbReference>
<dbReference type="SUPFAM" id="SSF46689">
    <property type="entry name" value="Homeodomain-like"/>
    <property type="match status" value="1"/>
</dbReference>
<protein>
    <submittedName>
        <fullName evidence="5">Helix-turn-helix transcriptional regulator</fullName>
    </submittedName>
</protein>
<dbReference type="GO" id="GO:0003700">
    <property type="term" value="F:DNA-binding transcription factor activity"/>
    <property type="evidence" value="ECO:0007669"/>
    <property type="project" value="InterPro"/>
</dbReference>